<dbReference type="Proteomes" id="UP001235744">
    <property type="component" value="Chromosome"/>
</dbReference>
<dbReference type="Pfam" id="PF07591">
    <property type="entry name" value="PT-HINT"/>
    <property type="match status" value="1"/>
</dbReference>
<dbReference type="SMART" id="SM00306">
    <property type="entry name" value="HintN"/>
    <property type="match status" value="1"/>
</dbReference>
<evidence type="ECO:0000256" key="2">
    <source>
        <dbReference type="SAM" id="MobiDB-lite"/>
    </source>
</evidence>
<dbReference type="PROSITE" id="PS50818">
    <property type="entry name" value="INTEIN_C_TER"/>
    <property type="match status" value="1"/>
</dbReference>
<dbReference type="Pfam" id="PF03752">
    <property type="entry name" value="ALF"/>
    <property type="match status" value="7"/>
</dbReference>
<reference evidence="4 5" key="1">
    <citation type="submission" date="2023-03" db="EMBL/GenBank/DDBJ databases">
        <title>Isolation and description of six Streptomyces strains from soil environments, able to metabolize different microbial glucans.</title>
        <authorList>
            <person name="Widen T."/>
            <person name="Larsbrink J."/>
        </authorList>
    </citation>
    <scope>NUCLEOTIDE SEQUENCE [LARGE SCALE GENOMIC DNA]</scope>
    <source>
        <strain evidence="4 5">Alt2</strain>
    </source>
</reference>
<sequence>MRADIVTYWKTGGTGLREAAEQALLGGEDGIRKFLQDAESIQNIDNRIETARLAMTSGPYVREAAVSALQTTPVELEEFLLFGYQEPQDLDNKIETARVTTAGGTYVHEAGETALKGTSEDRELFLSEGQYTALQRDNRIETAYLATNGTANVKAAATVALRGTPEDIAEFLDIGQFTARARDLEQTNIEELLKQAKESGKQAAAATKQAEEASTKSIEASKLAKEAALKAASEAESAKDDAKLAGVKARQAAEAAKAAAESAQVAIGAADAANAAARRAALAAAQTASAASKAATAADEAHKKAIAAGKNEQNAADARKAAVGARKAADAAEESGVAAARAGDASKAAGQAAINAKGAATNARAAADAAIKANDYADAAGAHSDEARNAASEARRHADAADRAANRAAELANRSATAAYAARDAADSAAGHARKAADYADDAADHAGDAATYAATAKKNADQAVISADAATTAVNQARDIYALARETETAELDTRTDAAIEQARSMRTTSEAAIRDSAIAASEARSLEQTWAELAQEAADPDVDMQATAVKGRELAMQAMKQLGPWHQDAAARALSGTDQDVLDYLRTRWKEADYNDIRQQVVNLSTQSPFDSVRSAATAALAGSQEQIEAFYNTGQYDAGSTDTRIEVAHLATVGGTYVSEAAKAALADGTPKELAAFLQAGQYGKQLQDERILTAQLATEGGPELKAAATVALAGPAELIHEFVTVGQYMAQRKDDLSTTHNHHLQGLLAEGSMIAAKAHEDAWRAVEAAAEAINATQEADNASAEAQKSAKLATDHAADADASADAAENSAAKAAVSATTARNAANRADADAEAAEDSAANAAFSAAYARESAKRADRAKEEAHASAIAAGKSEVEAEAEAKGAWQRVRKLAEEELKEAQRQAEADRKKQEGPRKKRCVPGRYFPAPCELPIFRWIYDTTQPGTTSHSLVWEITGLADIEKCIANPATTECAVAATGLLPWGKLKLLGKIDEGVEALQDGRKTRRAVSCLTGVAHSFPLGTMVLMGDGTRRTIEDIRAGDVVTATNPVSGETSGRSVTRTVHTPDDRNFTDVTLTDGSTLTSTSHHLYWSEGVHEWKEASALRAGDVLRTAQNNRAVISDTHDWEGLQDAYDLTVDDLHTYYVSTSGSSVLVHNTDEGCPAWVDSIFDEIEDEWVTTGVIRDAKGNRIPNLPDRVVSQDDEVSKALTSYLKEIGYGSPNQTEFFGATHAETKLAFKMGQQDVENATVVINNNGGVCTGRDSCSKLVKAILPKGSKLNVYHPGSRKATEFIGEGPERP</sequence>
<dbReference type="Gene3D" id="2.170.16.10">
    <property type="entry name" value="Hedgehog/Intein (Hint) domain"/>
    <property type="match status" value="1"/>
</dbReference>
<dbReference type="InterPro" id="IPR032724">
    <property type="entry name" value="SCP1.201-like"/>
</dbReference>
<feature type="region of interest" description="Disordered" evidence="2">
    <location>
        <begin position="387"/>
        <end position="406"/>
    </location>
</feature>
<dbReference type="NCBIfam" id="TIGR01443">
    <property type="entry name" value="intein_Cterm"/>
    <property type="match status" value="1"/>
</dbReference>
<dbReference type="CDD" id="cd00081">
    <property type="entry name" value="Hint"/>
    <property type="match status" value="1"/>
</dbReference>
<keyword evidence="5" id="KW-1185">Reference proteome</keyword>
<dbReference type="InterPro" id="IPR030934">
    <property type="entry name" value="Intein_C"/>
</dbReference>
<dbReference type="RefSeq" id="WP_306068506.1">
    <property type="nucleotide sequence ID" value="NZ_CP120988.1"/>
</dbReference>
<evidence type="ECO:0000313" key="5">
    <source>
        <dbReference type="Proteomes" id="UP001235744"/>
    </source>
</evidence>
<evidence type="ECO:0000259" key="3">
    <source>
        <dbReference type="SMART" id="SM00306"/>
    </source>
</evidence>
<dbReference type="Pfam" id="PF14428">
    <property type="entry name" value="DddA-like"/>
    <property type="match status" value="1"/>
</dbReference>
<name>A0ABY9J0W3_9ACTN</name>
<dbReference type="PANTHER" id="PTHR23242">
    <property type="entry name" value="TRANSCRIPTION FACTOR HOXA13"/>
    <property type="match status" value="1"/>
</dbReference>
<gene>
    <name evidence="4" type="ORF">P8A19_41390</name>
</gene>
<dbReference type="SUPFAM" id="SSF51294">
    <property type="entry name" value="Hedgehog/intein (Hint) domain"/>
    <property type="match status" value="1"/>
</dbReference>
<evidence type="ECO:0000313" key="4">
    <source>
        <dbReference type="EMBL" id="WLQ61462.1"/>
    </source>
</evidence>
<feature type="coiled-coil region" evidence="1">
    <location>
        <begin position="886"/>
        <end position="915"/>
    </location>
</feature>
<feature type="domain" description="Hint" evidence="3">
    <location>
        <begin position="1018"/>
        <end position="1116"/>
    </location>
</feature>
<feature type="compositionally biased region" description="Basic and acidic residues" evidence="2">
    <location>
        <begin position="387"/>
        <end position="405"/>
    </location>
</feature>
<organism evidence="4 5">
    <name type="scientific">Streptomyces poriferorum</name>
    <dbReference type="NCBI Taxonomy" id="2798799"/>
    <lineage>
        <taxon>Bacteria</taxon>
        <taxon>Bacillati</taxon>
        <taxon>Actinomycetota</taxon>
        <taxon>Actinomycetes</taxon>
        <taxon>Kitasatosporales</taxon>
        <taxon>Streptomycetaceae</taxon>
        <taxon>Streptomyces</taxon>
    </lineage>
</organism>
<dbReference type="InterPro" id="IPR003587">
    <property type="entry name" value="Hint_dom_N"/>
</dbReference>
<dbReference type="PANTHER" id="PTHR23242:SF9">
    <property type="entry name" value="TRANSCRIPTION FACTOR HOXA13"/>
    <property type="match status" value="1"/>
</dbReference>
<keyword evidence="1" id="KW-0175">Coiled coil</keyword>
<dbReference type="EMBL" id="CP120988">
    <property type="protein sequence ID" value="WLQ61462.1"/>
    <property type="molecule type" value="Genomic_DNA"/>
</dbReference>
<proteinExistence type="predicted"/>
<accession>A0ABY9J0W3</accession>
<protein>
    <submittedName>
        <fullName evidence="4">SCP1.201-like deaminase</fullName>
    </submittedName>
</protein>
<evidence type="ECO:0000256" key="1">
    <source>
        <dbReference type="SAM" id="Coils"/>
    </source>
</evidence>
<dbReference type="InterPro" id="IPR005506">
    <property type="entry name" value="DUF312_ALF"/>
</dbReference>
<dbReference type="InterPro" id="IPR036844">
    <property type="entry name" value="Hint_dom_sf"/>
</dbReference>